<dbReference type="STRING" id="349215.A11S_948"/>
<evidence type="ECO:0000313" key="3">
    <source>
        <dbReference type="Proteomes" id="UP000011932"/>
    </source>
</evidence>
<sequence>MTDNPLKNREVIIEFQQIGTIVRVSAMDVKTLTEAIIQGPASTPKPILERNALKKLEYTLKKKGIIPA</sequence>
<dbReference type="KEGG" id="man:A11S_948"/>
<dbReference type="HOGENOM" id="CLU_194277_2_0_5"/>
<accession>M4VX37</accession>
<dbReference type="RefSeq" id="WP_015467317.1">
    <property type="nucleotide sequence ID" value="NC_020812.1"/>
</dbReference>
<dbReference type="EMBL" id="CP003538">
    <property type="protein sequence ID" value="AGH97769.1"/>
    <property type="molecule type" value="Genomic_DNA"/>
</dbReference>
<dbReference type="AlphaFoldDB" id="M4VX37"/>
<evidence type="ECO:0000313" key="2">
    <source>
        <dbReference type="EMBL" id="AGH97769.1"/>
    </source>
</evidence>
<organism evidence="2 3">
    <name type="scientific">Micavibrio aeruginosavorus EPB</name>
    <dbReference type="NCBI Taxonomy" id="349215"/>
    <lineage>
        <taxon>Bacteria</taxon>
        <taxon>Pseudomonadati</taxon>
        <taxon>Bdellovibrionota</taxon>
        <taxon>Bdellovibrionia</taxon>
        <taxon>Bdellovibrionales</taxon>
        <taxon>Pseudobdellovibrionaceae</taxon>
        <taxon>Micavibrio</taxon>
    </lineage>
</organism>
<dbReference type="Pfam" id="PF21839">
    <property type="entry name" value="DUF6898"/>
    <property type="match status" value="1"/>
</dbReference>
<proteinExistence type="predicted"/>
<name>M4VX37_9BACT</name>
<dbReference type="OrthoDB" id="8454594at2"/>
<dbReference type="InterPro" id="IPR054193">
    <property type="entry name" value="DUF6898"/>
</dbReference>
<protein>
    <recommendedName>
        <fullName evidence="1">DUF6898 domain-containing protein</fullName>
    </recommendedName>
</protein>
<gene>
    <name evidence="2" type="ORF">A11S_948</name>
</gene>
<dbReference type="Proteomes" id="UP000011932">
    <property type="component" value="Chromosome"/>
</dbReference>
<evidence type="ECO:0000259" key="1">
    <source>
        <dbReference type="Pfam" id="PF21839"/>
    </source>
</evidence>
<feature type="domain" description="DUF6898" evidence="1">
    <location>
        <begin position="9"/>
        <end position="63"/>
    </location>
</feature>
<reference evidence="2 3" key="1">
    <citation type="journal article" date="2013" name="ISME J.">
        <title>By their genes ye shall know them: genomic signatures of predatory bacteria.</title>
        <authorList>
            <person name="Pasternak Z."/>
            <person name="Pietrokovski S."/>
            <person name="Rotem O."/>
            <person name="Gophna U."/>
            <person name="Lurie-Weinberger M.N."/>
            <person name="Jurkevitch E."/>
        </authorList>
    </citation>
    <scope>NUCLEOTIDE SEQUENCE [LARGE SCALE GENOMIC DNA]</scope>
    <source>
        <strain evidence="2">EPB</strain>
    </source>
</reference>